<sequence>MSLARAHARAVRRRHRYCRPRLHAIGLEHHKENARNGCTRSSVGLRSTYSPHRPCETPTSFQSASLGITTAAAAAVGPTSFHRGPAAGRTSLLGAQNNLMIL</sequence>
<reference evidence="1 2" key="1">
    <citation type="submission" date="2024-04" db="EMBL/GenBank/DDBJ databases">
        <title>Phyllosticta paracitricarpa is synonymous to the EU quarantine fungus P. citricarpa based on phylogenomic analyses.</title>
        <authorList>
            <consortium name="Lawrence Berkeley National Laboratory"/>
            <person name="Van Ingen-Buijs V.A."/>
            <person name="Van Westerhoven A.C."/>
            <person name="Haridas S."/>
            <person name="Skiadas P."/>
            <person name="Martin F."/>
            <person name="Groenewald J.Z."/>
            <person name="Crous P.W."/>
            <person name="Seidl M.F."/>
        </authorList>
    </citation>
    <scope>NUCLEOTIDE SEQUENCE [LARGE SCALE GENOMIC DNA]</scope>
    <source>
        <strain evidence="1 2">CBS 123371</strain>
    </source>
</reference>
<evidence type="ECO:0000313" key="2">
    <source>
        <dbReference type="Proteomes" id="UP001363622"/>
    </source>
</evidence>
<gene>
    <name evidence="1" type="ORF">IWZ03DRAFT_419671</name>
</gene>
<name>A0ABR1KXN4_9PEZI</name>
<proteinExistence type="predicted"/>
<keyword evidence="2" id="KW-1185">Reference proteome</keyword>
<dbReference type="EMBL" id="JBBPHU010000001">
    <property type="protein sequence ID" value="KAK7523629.1"/>
    <property type="molecule type" value="Genomic_DNA"/>
</dbReference>
<evidence type="ECO:0000313" key="1">
    <source>
        <dbReference type="EMBL" id="KAK7523629.1"/>
    </source>
</evidence>
<dbReference type="Proteomes" id="UP001363622">
    <property type="component" value="Unassembled WGS sequence"/>
</dbReference>
<organism evidence="1 2">
    <name type="scientific">Phyllosticta citriasiana</name>
    <dbReference type="NCBI Taxonomy" id="595635"/>
    <lineage>
        <taxon>Eukaryota</taxon>
        <taxon>Fungi</taxon>
        <taxon>Dikarya</taxon>
        <taxon>Ascomycota</taxon>
        <taxon>Pezizomycotina</taxon>
        <taxon>Dothideomycetes</taxon>
        <taxon>Dothideomycetes incertae sedis</taxon>
        <taxon>Botryosphaeriales</taxon>
        <taxon>Phyllostictaceae</taxon>
        <taxon>Phyllosticta</taxon>
    </lineage>
</organism>
<protein>
    <submittedName>
        <fullName evidence="1">Uncharacterized protein</fullName>
    </submittedName>
</protein>
<comment type="caution">
    <text evidence="1">The sequence shown here is derived from an EMBL/GenBank/DDBJ whole genome shotgun (WGS) entry which is preliminary data.</text>
</comment>
<accession>A0ABR1KXN4</accession>
<feature type="non-terminal residue" evidence="1">
    <location>
        <position position="1"/>
    </location>
</feature>